<reference evidence="2 3" key="1">
    <citation type="submission" date="2018-06" db="EMBL/GenBank/DDBJ databases">
        <title>Comparative genomics reveals the genomic features of Rhizophagus irregularis, R. cerebriforme, R. diaphanum and Gigaspora rosea, and their symbiotic lifestyle signature.</title>
        <authorList>
            <person name="Morin E."/>
            <person name="San Clemente H."/>
            <person name="Chen E.C.H."/>
            <person name="De La Providencia I."/>
            <person name="Hainaut M."/>
            <person name="Kuo A."/>
            <person name="Kohler A."/>
            <person name="Murat C."/>
            <person name="Tang N."/>
            <person name="Roy S."/>
            <person name="Loubradou J."/>
            <person name="Henrissat B."/>
            <person name="Grigoriev I.V."/>
            <person name="Corradi N."/>
            <person name="Roux C."/>
            <person name="Martin F.M."/>
        </authorList>
    </citation>
    <scope>NUCLEOTIDE SEQUENCE [LARGE SCALE GENOMIC DNA]</scope>
    <source>
        <strain evidence="2 3">DAOM 227022</strain>
    </source>
</reference>
<keyword evidence="1" id="KW-0812">Transmembrane</keyword>
<evidence type="ECO:0000313" key="2">
    <source>
        <dbReference type="EMBL" id="RIA81479.1"/>
    </source>
</evidence>
<evidence type="ECO:0000256" key="1">
    <source>
        <dbReference type="SAM" id="Phobius"/>
    </source>
</evidence>
<comment type="caution">
    <text evidence="2">The sequence shown here is derived from an EMBL/GenBank/DDBJ whole genome shotgun (WGS) entry which is preliminary data.</text>
</comment>
<evidence type="ECO:0000313" key="3">
    <source>
        <dbReference type="Proteomes" id="UP000265703"/>
    </source>
</evidence>
<feature type="transmembrane region" description="Helical" evidence="1">
    <location>
        <begin position="6"/>
        <end position="30"/>
    </location>
</feature>
<keyword evidence="3" id="KW-1185">Reference proteome</keyword>
<sequence length="60" mass="6785">MYKLGLFLRLSKILITSLLFFTLPTFPLYIAQNLRSIRPLDVLATSVQDTIRPLGDSSSE</sequence>
<gene>
    <name evidence="2" type="ORF">C1645_836928</name>
</gene>
<organism evidence="2 3">
    <name type="scientific">Glomus cerebriforme</name>
    <dbReference type="NCBI Taxonomy" id="658196"/>
    <lineage>
        <taxon>Eukaryota</taxon>
        <taxon>Fungi</taxon>
        <taxon>Fungi incertae sedis</taxon>
        <taxon>Mucoromycota</taxon>
        <taxon>Glomeromycotina</taxon>
        <taxon>Glomeromycetes</taxon>
        <taxon>Glomerales</taxon>
        <taxon>Glomeraceae</taxon>
        <taxon>Glomus</taxon>
    </lineage>
</organism>
<name>A0A397S9J3_9GLOM</name>
<keyword evidence="1" id="KW-1133">Transmembrane helix</keyword>
<proteinExistence type="predicted"/>
<keyword evidence="1" id="KW-0472">Membrane</keyword>
<protein>
    <submittedName>
        <fullName evidence="2">Uncharacterized protein</fullName>
    </submittedName>
</protein>
<dbReference type="AlphaFoldDB" id="A0A397S9J3"/>
<accession>A0A397S9J3</accession>
<dbReference type="Proteomes" id="UP000265703">
    <property type="component" value="Unassembled WGS sequence"/>
</dbReference>
<dbReference type="EMBL" id="QKYT01000789">
    <property type="protein sequence ID" value="RIA81479.1"/>
    <property type="molecule type" value="Genomic_DNA"/>
</dbReference>